<dbReference type="EnsemblMetazoa" id="SMAR000064-RA">
    <property type="protein sequence ID" value="SMAR000064-PA"/>
    <property type="gene ID" value="SMAR000064"/>
</dbReference>
<dbReference type="GO" id="GO:0005737">
    <property type="term" value="C:cytoplasm"/>
    <property type="evidence" value="ECO:0007669"/>
    <property type="project" value="UniProtKB-SubCell"/>
</dbReference>
<evidence type="ECO:0000256" key="3">
    <source>
        <dbReference type="SAM" id="MobiDB-lite"/>
    </source>
</evidence>
<dbReference type="CDD" id="cd18318">
    <property type="entry name" value="BTB_POZ_KCTD20-like"/>
    <property type="match status" value="1"/>
</dbReference>
<keyword evidence="2" id="KW-0963">Cytoplasm</keyword>
<feature type="compositionally biased region" description="Polar residues" evidence="3">
    <location>
        <begin position="72"/>
        <end position="107"/>
    </location>
</feature>
<dbReference type="InterPro" id="IPR039886">
    <property type="entry name" value="BTBD10/KCTD20"/>
</dbReference>
<dbReference type="FunFam" id="3.30.710.10:FF:000017">
    <property type="entry name" value="BTB/POZ domain-containing protein 10 isoform X1"/>
    <property type="match status" value="1"/>
</dbReference>
<reference evidence="5" key="2">
    <citation type="submission" date="2015-02" db="UniProtKB">
        <authorList>
            <consortium name="EnsemblMetazoa"/>
        </authorList>
    </citation>
    <scope>IDENTIFICATION</scope>
</reference>
<feature type="domain" description="BTB" evidence="4">
    <location>
        <begin position="152"/>
        <end position="257"/>
    </location>
</feature>
<reference evidence="6" key="1">
    <citation type="submission" date="2011-05" db="EMBL/GenBank/DDBJ databases">
        <authorList>
            <person name="Richards S.R."/>
            <person name="Qu J."/>
            <person name="Jiang H."/>
            <person name="Jhangiani S.N."/>
            <person name="Agravi P."/>
            <person name="Goodspeed R."/>
            <person name="Gross S."/>
            <person name="Mandapat C."/>
            <person name="Jackson L."/>
            <person name="Mathew T."/>
            <person name="Pu L."/>
            <person name="Thornton R."/>
            <person name="Saada N."/>
            <person name="Wilczek-Boney K.B."/>
            <person name="Lee S."/>
            <person name="Kovar C."/>
            <person name="Wu Y."/>
            <person name="Scherer S.E."/>
            <person name="Worley K.C."/>
            <person name="Muzny D.M."/>
            <person name="Gibbs R."/>
        </authorList>
    </citation>
    <scope>NUCLEOTIDE SEQUENCE</scope>
    <source>
        <strain evidence="6">Brora</strain>
    </source>
</reference>
<feature type="compositionally biased region" description="Basic and acidic residues" evidence="3">
    <location>
        <begin position="8"/>
        <end position="18"/>
    </location>
</feature>
<feature type="compositionally biased region" description="Low complexity" evidence="3">
    <location>
        <begin position="115"/>
        <end position="129"/>
    </location>
</feature>
<keyword evidence="6" id="KW-1185">Reference proteome</keyword>
<dbReference type="OMA" id="PCLVNRA"/>
<evidence type="ECO:0000256" key="2">
    <source>
        <dbReference type="ARBA" id="ARBA00022490"/>
    </source>
</evidence>
<dbReference type="Gene3D" id="3.30.710.10">
    <property type="entry name" value="Potassium Channel Kv1.1, Chain A"/>
    <property type="match status" value="1"/>
</dbReference>
<sequence length="465" mass="52187">MWFWTMSSRKDRPERARSYDNSSSDTEEADTDERRRIYKSRFGYSSSPKPKPCLVTRMGQLSLDGAMRSGARNLSPSDSNSGIPKHSSSLTPRNRSRIQANQFTLTRNHAHERCSNSSSQESESASMQSTNNSAVSQSGNCSAYTTLLNSNERLTLVVDNTRFVVDPAVFIAHPNTMLGRMFSSSLENNFTRPNLQGEYEVAEGISATTFRAILEYFKSGVIRCPPSVSVPELREACDYLLVPFDAQTIKCQNLRGLLHELSNEGARQQFELFLEDLILPAMVSSAQRGDRECHIVVLLDDDVVDWDEEYPPQMGEEYSQIVYSTPMYRFFKYIENRDVAKQVLKERGLKKIRLGIEGESKKRPGGRPEVIYNYVQRPFIRMSWEKEEAKSRHVDFQCVKSKSITNLAAAAAEGALEQVAAAVTQQQGQQEGAVGGVDDDAIPLPLQVSPNEPYPEVQIPPDDLA</sequence>
<dbReference type="InterPro" id="IPR039885">
    <property type="entry name" value="BTBD10/KCTD20_BTB/POZ"/>
</dbReference>
<dbReference type="InterPro" id="IPR011333">
    <property type="entry name" value="SKP1/BTB/POZ_sf"/>
</dbReference>
<name>T1IGW2_STRMM</name>
<dbReference type="HOGENOM" id="CLU_036245_2_0_1"/>
<feature type="region of interest" description="Disordered" evidence="3">
    <location>
        <begin position="67"/>
        <end position="138"/>
    </location>
</feature>
<evidence type="ECO:0000313" key="5">
    <source>
        <dbReference type="EnsemblMetazoa" id="SMAR000064-PA"/>
    </source>
</evidence>
<dbReference type="eggNOG" id="KOG3840">
    <property type="taxonomic scope" value="Eukaryota"/>
</dbReference>
<dbReference type="PhylomeDB" id="T1IGW2"/>
<evidence type="ECO:0000256" key="1">
    <source>
        <dbReference type="ARBA" id="ARBA00004496"/>
    </source>
</evidence>
<organism evidence="5 6">
    <name type="scientific">Strigamia maritima</name>
    <name type="common">European centipede</name>
    <name type="synonym">Geophilus maritimus</name>
    <dbReference type="NCBI Taxonomy" id="126957"/>
    <lineage>
        <taxon>Eukaryota</taxon>
        <taxon>Metazoa</taxon>
        <taxon>Ecdysozoa</taxon>
        <taxon>Arthropoda</taxon>
        <taxon>Myriapoda</taxon>
        <taxon>Chilopoda</taxon>
        <taxon>Pleurostigmophora</taxon>
        <taxon>Geophilomorpha</taxon>
        <taxon>Linotaeniidae</taxon>
        <taxon>Strigamia</taxon>
    </lineage>
</organism>
<feature type="region of interest" description="Disordered" evidence="3">
    <location>
        <begin position="1"/>
        <end position="55"/>
    </location>
</feature>
<dbReference type="Proteomes" id="UP000014500">
    <property type="component" value="Unassembled WGS sequence"/>
</dbReference>
<dbReference type="STRING" id="126957.T1IGW2"/>
<evidence type="ECO:0000313" key="6">
    <source>
        <dbReference type="Proteomes" id="UP000014500"/>
    </source>
</evidence>
<feature type="region of interest" description="Disordered" evidence="3">
    <location>
        <begin position="427"/>
        <end position="465"/>
    </location>
</feature>
<accession>T1IGW2</accession>
<dbReference type="GO" id="GO:0042327">
    <property type="term" value="P:positive regulation of phosphorylation"/>
    <property type="evidence" value="ECO:0007669"/>
    <property type="project" value="TreeGrafter"/>
</dbReference>
<protein>
    <recommendedName>
        <fullName evidence="4">BTB domain-containing protein</fullName>
    </recommendedName>
</protein>
<dbReference type="Pfam" id="PF16017">
    <property type="entry name" value="BTB_3"/>
    <property type="match status" value="1"/>
</dbReference>
<dbReference type="InterPro" id="IPR000210">
    <property type="entry name" value="BTB/POZ_dom"/>
</dbReference>
<dbReference type="SMART" id="SM00225">
    <property type="entry name" value="BTB"/>
    <property type="match status" value="1"/>
</dbReference>
<dbReference type="AlphaFoldDB" id="T1IGW2"/>
<dbReference type="PANTHER" id="PTHR21637:SF0">
    <property type="entry name" value="AT10158P"/>
    <property type="match status" value="1"/>
</dbReference>
<dbReference type="PANTHER" id="PTHR21637">
    <property type="entry name" value="BTB/POZ DOMAIN-CONTAINING PROTEIN 10-RELATED"/>
    <property type="match status" value="1"/>
</dbReference>
<dbReference type="EMBL" id="JH429636">
    <property type="status" value="NOT_ANNOTATED_CDS"/>
    <property type="molecule type" value="Genomic_DNA"/>
</dbReference>
<proteinExistence type="predicted"/>
<comment type="subcellular location">
    <subcellularLocation>
        <location evidence="1">Cytoplasm</location>
    </subcellularLocation>
</comment>
<dbReference type="SUPFAM" id="SSF54695">
    <property type="entry name" value="POZ domain"/>
    <property type="match status" value="1"/>
</dbReference>
<evidence type="ECO:0000259" key="4">
    <source>
        <dbReference type="SMART" id="SM00225"/>
    </source>
</evidence>